<dbReference type="GO" id="GO:0006289">
    <property type="term" value="P:nucleotide-excision repair"/>
    <property type="evidence" value="ECO:0007669"/>
    <property type="project" value="TreeGrafter"/>
</dbReference>
<dbReference type="GO" id="GO:0003676">
    <property type="term" value="F:nucleic acid binding"/>
    <property type="evidence" value="ECO:0007669"/>
    <property type="project" value="InterPro"/>
</dbReference>
<dbReference type="SUPFAM" id="SSF52540">
    <property type="entry name" value="P-loop containing nucleoside triphosphate hydrolases"/>
    <property type="match status" value="1"/>
</dbReference>
<name>A0A382M5K3_9ZZZZ</name>
<dbReference type="GO" id="GO:0005524">
    <property type="term" value="F:ATP binding"/>
    <property type="evidence" value="ECO:0007669"/>
    <property type="project" value="InterPro"/>
</dbReference>
<gene>
    <name evidence="3" type="ORF">METZ01_LOCUS297158</name>
</gene>
<dbReference type="GO" id="GO:0005634">
    <property type="term" value="C:nucleus"/>
    <property type="evidence" value="ECO:0007669"/>
    <property type="project" value="TreeGrafter"/>
</dbReference>
<dbReference type="SMART" id="SM00487">
    <property type="entry name" value="DEXDc"/>
    <property type="match status" value="1"/>
</dbReference>
<dbReference type="InterPro" id="IPR027417">
    <property type="entry name" value="P-loop_NTPase"/>
</dbReference>
<protein>
    <recommendedName>
        <fullName evidence="2">Helicase ATP-binding domain-containing protein</fullName>
    </recommendedName>
</protein>
<evidence type="ECO:0000256" key="1">
    <source>
        <dbReference type="SAM" id="MobiDB-lite"/>
    </source>
</evidence>
<dbReference type="PANTHER" id="PTHR47957">
    <property type="entry name" value="ATP-DEPENDENT HELICASE HRQ1"/>
    <property type="match status" value="1"/>
</dbReference>
<accession>A0A382M5K3</accession>
<evidence type="ECO:0000259" key="2">
    <source>
        <dbReference type="PROSITE" id="PS51192"/>
    </source>
</evidence>
<feature type="non-terminal residue" evidence="3">
    <location>
        <position position="283"/>
    </location>
</feature>
<dbReference type="InterPro" id="IPR014001">
    <property type="entry name" value="Helicase_ATP-bd"/>
</dbReference>
<feature type="region of interest" description="Disordered" evidence="1">
    <location>
        <begin position="258"/>
        <end position="283"/>
    </location>
</feature>
<dbReference type="GO" id="GO:0036297">
    <property type="term" value="P:interstrand cross-link repair"/>
    <property type="evidence" value="ECO:0007669"/>
    <property type="project" value="TreeGrafter"/>
</dbReference>
<dbReference type="GO" id="GO:0043138">
    <property type="term" value="F:3'-5' DNA helicase activity"/>
    <property type="evidence" value="ECO:0007669"/>
    <property type="project" value="TreeGrafter"/>
</dbReference>
<dbReference type="PANTHER" id="PTHR47957:SF3">
    <property type="entry name" value="ATP-DEPENDENT HELICASE HRQ1"/>
    <property type="match status" value="1"/>
</dbReference>
<evidence type="ECO:0000313" key="3">
    <source>
        <dbReference type="EMBL" id="SVC44304.1"/>
    </source>
</evidence>
<dbReference type="PROSITE" id="PS51192">
    <property type="entry name" value="HELICASE_ATP_BIND_1"/>
    <property type="match status" value="1"/>
</dbReference>
<organism evidence="3">
    <name type="scientific">marine metagenome</name>
    <dbReference type="NCBI Taxonomy" id="408172"/>
    <lineage>
        <taxon>unclassified sequences</taxon>
        <taxon>metagenomes</taxon>
        <taxon>ecological metagenomes</taxon>
    </lineage>
</organism>
<dbReference type="AlphaFoldDB" id="A0A382M5K3"/>
<feature type="compositionally biased region" description="Polar residues" evidence="1">
    <location>
        <begin position="266"/>
        <end position="276"/>
    </location>
</feature>
<dbReference type="CDD" id="cd17923">
    <property type="entry name" value="DEXHc_Hrq1-like"/>
    <property type="match status" value="1"/>
</dbReference>
<dbReference type="EMBL" id="UINC01091493">
    <property type="protein sequence ID" value="SVC44304.1"/>
    <property type="molecule type" value="Genomic_DNA"/>
</dbReference>
<dbReference type="Gene3D" id="3.40.50.300">
    <property type="entry name" value="P-loop containing nucleotide triphosphate hydrolases"/>
    <property type="match status" value="1"/>
</dbReference>
<proteinExistence type="predicted"/>
<dbReference type="Pfam" id="PF00270">
    <property type="entry name" value="DEAD"/>
    <property type="match status" value="1"/>
</dbReference>
<dbReference type="InterPro" id="IPR011545">
    <property type="entry name" value="DEAD/DEAH_box_helicase_dom"/>
</dbReference>
<sequence>MYVNAFMNYVMSTEWYENQIVHWQKIPGRKSVTGELRSPLSSNTLNALEEDGINSLFYHQAEAINSLASGKNVMVATSASSGKTLCYNIPVVETLSKNRSARAMYIFPTKALSQDQGKNLQKLVSRHRGLRHDIFDGDTPTSERSDIRRNSRILITNPDMLHLGILPNHKSWYSFLRELEYVVIDEAHVYRGVFGSHVSNLLRRLRRICAKLGARPKFVLCSATIANPREHATNLTGLDFEVIEIDGSPSPGKDFVLWNPPPVDNSGGSRRSTNGESARLTAE</sequence>
<reference evidence="3" key="1">
    <citation type="submission" date="2018-05" db="EMBL/GenBank/DDBJ databases">
        <authorList>
            <person name="Lanie J.A."/>
            <person name="Ng W.-L."/>
            <person name="Kazmierczak K.M."/>
            <person name="Andrzejewski T.M."/>
            <person name="Davidsen T.M."/>
            <person name="Wayne K.J."/>
            <person name="Tettelin H."/>
            <person name="Glass J.I."/>
            <person name="Rusch D."/>
            <person name="Podicherti R."/>
            <person name="Tsui H.-C.T."/>
            <person name="Winkler M.E."/>
        </authorList>
    </citation>
    <scope>NUCLEOTIDE SEQUENCE</scope>
</reference>
<feature type="domain" description="Helicase ATP-binding" evidence="2">
    <location>
        <begin position="64"/>
        <end position="243"/>
    </location>
</feature>